<evidence type="ECO:0000313" key="3">
    <source>
        <dbReference type="EnsemblPlants" id="ONIVA07G04150.1"/>
    </source>
</evidence>
<feature type="compositionally biased region" description="Basic residues" evidence="1">
    <location>
        <begin position="1"/>
        <end position="18"/>
    </location>
</feature>
<evidence type="ECO:0000256" key="1">
    <source>
        <dbReference type="SAM" id="MobiDB-lite"/>
    </source>
</evidence>
<dbReference type="OMA" id="FGRTSHT"/>
<dbReference type="HOGENOM" id="CLU_033501_0_1_1"/>
<organism evidence="3">
    <name type="scientific">Oryza nivara</name>
    <name type="common">Indian wild rice</name>
    <name type="synonym">Oryza sativa f. spontanea</name>
    <dbReference type="NCBI Taxonomy" id="4536"/>
    <lineage>
        <taxon>Eukaryota</taxon>
        <taxon>Viridiplantae</taxon>
        <taxon>Streptophyta</taxon>
        <taxon>Embryophyta</taxon>
        <taxon>Tracheophyta</taxon>
        <taxon>Spermatophyta</taxon>
        <taxon>Magnoliopsida</taxon>
        <taxon>Liliopsida</taxon>
        <taxon>Poales</taxon>
        <taxon>Poaceae</taxon>
        <taxon>BOP clade</taxon>
        <taxon>Oryzoideae</taxon>
        <taxon>Oryzeae</taxon>
        <taxon>Oryzinae</taxon>
        <taxon>Oryza</taxon>
    </lineage>
</organism>
<dbReference type="SMART" id="SM00256">
    <property type="entry name" value="FBOX"/>
    <property type="match status" value="1"/>
</dbReference>
<dbReference type="Gramene" id="ONIVA07G04150.1">
    <property type="protein sequence ID" value="ONIVA07G04150.1"/>
    <property type="gene ID" value="ONIVA07G04150"/>
</dbReference>
<dbReference type="Proteomes" id="UP000006591">
    <property type="component" value="Chromosome 7"/>
</dbReference>
<feature type="domain" description="F-box" evidence="2">
    <location>
        <begin position="62"/>
        <end position="102"/>
    </location>
</feature>
<feature type="region of interest" description="Disordered" evidence="1">
    <location>
        <begin position="1"/>
        <end position="54"/>
    </location>
</feature>
<evidence type="ECO:0000313" key="4">
    <source>
        <dbReference type="Proteomes" id="UP000006591"/>
    </source>
</evidence>
<dbReference type="Pfam" id="PF08268">
    <property type="entry name" value="FBA_3"/>
    <property type="match status" value="1"/>
</dbReference>
<dbReference type="InterPro" id="IPR013187">
    <property type="entry name" value="F-box-assoc_dom_typ3"/>
</dbReference>
<sequence length="455" mass="49735">MGKHVRSLPSSRPRRKRTVAAVMPKRAASRRRGGPTTGARVGNKSSSAAPGSGYGGAVDGVLPPEMLHEVLLRLPAKPICRLRAVCHSWRSFTSDPLFAAAHAARHPHTALLLAVGVETSPTPRINLVDLSGNVVKHIPCGCTGKGRVMISQSSDDHVLLDGCDDHIIRILHPTTSSALDLPRRRTRGGDRVWLAFGRTSHTGEHKLLRIVESRDYSHVSEVITTSDTKPQWRKADNPPDYLDWSFTNGVVYRGAAYFLLSYFNRVAASSLIRTGCMPSFDLETEQWSMTLQGPTKTILHDANGTVNYTGLAGHLMLAQLKGTLSAAHWKDHVSIVDLWFLTDFDKRTWSKEYRINVDFVFFGTGVDVKVHPLVVTDEGEVVFWLQAGTKAIVQIYNPVTKISLDITETSIYAGVGVYTGSPLCLEARGHEGGGSAMEVVVREEEQLRGGSRGGG</sequence>
<dbReference type="AlphaFoldDB" id="A0A0E0HXH4"/>
<dbReference type="SUPFAM" id="SSF81383">
    <property type="entry name" value="F-box domain"/>
    <property type="match status" value="1"/>
</dbReference>
<reference evidence="3" key="1">
    <citation type="submission" date="2015-04" db="UniProtKB">
        <authorList>
            <consortium name="EnsemblPlants"/>
        </authorList>
    </citation>
    <scope>IDENTIFICATION</scope>
    <source>
        <strain evidence="3">SL10</strain>
    </source>
</reference>
<dbReference type="NCBIfam" id="TIGR01640">
    <property type="entry name" value="F_box_assoc_1"/>
    <property type="match status" value="1"/>
</dbReference>
<protein>
    <recommendedName>
        <fullName evidence="2">F-box domain-containing protein</fullName>
    </recommendedName>
</protein>
<dbReference type="InterPro" id="IPR036047">
    <property type="entry name" value="F-box-like_dom_sf"/>
</dbReference>
<keyword evidence="4" id="KW-1185">Reference proteome</keyword>
<dbReference type="InterPro" id="IPR001810">
    <property type="entry name" value="F-box_dom"/>
</dbReference>
<reference evidence="3" key="2">
    <citation type="submission" date="2018-04" db="EMBL/GenBank/DDBJ databases">
        <title>OnivRS2 (Oryza nivara Reference Sequence Version 2).</title>
        <authorList>
            <person name="Zhang J."/>
            <person name="Kudrna D."/>
            <person name="Lee S."/>
            <person name="Talag J."/>
            <person name="Rajasekar S."/>
            <person name="Welchert J."/>
            <person name="Hsing Y.-I."/>
            <person name="Wing R.A."/>
        </authorList>
    </citation>
    <scope>NUCLEOTIDE SEQUENCE [LARGE SCALE GENOMIC DNA]</scope>
    <source>
        <strain evidence="3">SL10</strain>
    </source>
</reference>
<name>A0A0E0HXH4_ORYNI</name>
<dbReference type="PANTHER" id="PTHR31111:SF133">
    <property type="entry name" value="OS07G0196600 PROTEIN"/>
    <property type="match status" value="1"/>
</dbReference>
<dbReference type="Pfam" id="PF00646">
    <property type="entry name" value="F-box"/>
    <property type="match status" value="1"/>
</dbReference>
<dbReference type="Gene3D" id="1.20.1280.50">
    <property type="match status" value="1"/>
</dbReference>
<accession>A0A0E0HXH4</accession>
<proteinExistence type="predicted"/>
<evidence type="ECO:0000259" key="2">
    <source>
        <dbReference type="SMART" id="SM00256"/>
    </source>
</evidence>
<dbReference type="EnsemblPlants" id="ONIVA07G04150.1">
    <property type="protein sequence ID" value="ONIVA07G04150.1"/>
    <property type="gene ID" value="ONIVA07G04150"/>
</dbReference>
<dbReference type="InterPro" id="IPR017451">
    <property type="entry name" value="F-box-assoc_interact_dom"/>
</dbReference>
<dbReference type="PANTHER" id="PTHR31111">
    <property type="entry name" value="BNAA05G37150D PROTEIN-RELATED"/>
    <property type="match status" value="1"/>
</dbReference>
<dbReference type="CDD" id="cd22157">
    <property type="entry name" value="F-box_AtFBW1-like"/>
    <property type="match status" value="1"/>
</dbReference>